<feature type="domain" description="Helicase ATP-binding" evidence="17">
    <location>
        <begin position="145"/>
        <end position="282"/>
    </location>
</feature>
<dbReference type="SMART" id="SM00957">
    <property type="entry name" value="SecA_DEAD"/>
    <property type="match status" value="1"/>
</dbReference>
<evidence type="ECO:0000256" key="5">
    <source>
        <dbReference type="ARBA" id="ARBA00022475"/>
    </source>
</evidence>
<dbReference type="SUPFAM" id="SSF52540">
    <property type="entry name" value="P-loop containing nucleoside triphosphate hydrolases"/>
    <property type="match status" value="2"/>
</dbReference>
<dbReference type="InterPro" id="IPR044722">
    <property type="entry name" value="SecA_SF2_C"/>
</dbReference>
<dbReference type="EMBL" id="JANUCP010000005">
    <property type="protein sequence ID" value="MCS3920311.1"/>
    <property type="molecule type" value="Genomic_DNA"/>
</dbReference>
<keyword evidence="9" id="KW-0862">Zinc</keyword>
<evidence type="ECO:0000313" key="19">
    <source>
        <dbReference type="EMBL" id="MCS3920311.1"/>
    </source>
</evidence>
<dbReference type="CDD" id="cd18803">
    <property type="entry name" value="SF2_C_secA"/>
    <property type="match status" value="1"/>
</dbReference>
<evidence type="ECO:0000256" key="10">
    <source>
        <dbReference type="ARBA" id="ARBA00022840"/>
    </source>
</evidence>
<reference evidence="19 20" key="1">
    <citation type="submission" date="2022-08" db="EMBL/GenBank/DDBJ databases">
        <title>Bacterial and archaeal communities from various locations to study Microbial Dark Matter (Phase II).</title>
        <authorList>
            <person name="Stepanauskas R."/>
        </authorList>
    </citation>
    <scope>NUCLEOTIDE SEQUENCE [LARGE SCALE GENOMIC DNA]</scope>
    <source>
        <strain evidence="19 20">PD1</strain>
    </source>
</reference>
<dbReference type="Pfam" id="PF07516">
    <property type="entry name" value="SecA_SW"/>
    <property type="match status" value="1"/>
</dbReference>
<dbReference type="InterPro" id="IPR020937">
    <property type="entry name" value="SecA_CS"/>
</dbReference>
<organism evidence="19 20">
    <name type="scientific">Candidatus Fervidibacter sacchari</name>
    <dbReference type="NCBI Taxonomy" id="1448929"/>
    <lineage>
        <taxon>Bacteria</taxon>
        <taxon>Candidatus Fervidibacterota</taxon>
        <taxon>Candidatus Fervidibacter</taxon>
    </lineage>
</organism>
<dbReference type="InterPro" id="IPR036670">
    <property type="entry name" value="SecA_X-link_sf"/>
</dbReference>
<dbReference type="InterPro" id="IPR011116">
    <property type="entry name" value="SecA_Wing/Scaffold"/>
</dbReference>
<keyword evidence="10 15" id="KW-0067">ATP-binding</keyword>
<dbReference type="InterPro" id="IPR000185">
    <property type="entry name" value="SecA"/>
</dbReference>
<dbReference type="InterPro" id="IPR014001">
    <property type="entry name" value="Helicase_ATP-bd"/>
</dbReference>
<evidence type="ECO:0000256" key="8">
    <source>
        <dbReference type="ARBA" id="ARBA00022741"/>
    </source>
</evidence>
<dbReference type="CDD" id="cd17928">
    <property type="entry name" value="DEXDc_SecA"/>
    <property type="match status" value="1"/>
</dbReference>
<gene>
    <name evidence="15" type="primary">secA</name>
    <name evidence="19" type="ORF">M2350_002740</name>
</gene>
<feature type="binding site" evidence="15">
    <location>
        <position position="143"/>
    </location>
    <ligand>
        <name>ATP</name>
        <dbReference type="ChEBI" id="CHEBI:30616"/>
    </ligand>
</feature>
<feature type="region of interest" description="Disordered" evidence="16">
    <location>
        <begin position="978"/>
        <end position="1022"/>
    </location>
</feature>
<evidence type="ECO:0000256" key="3">
    <source>
        <dbReference type="ARBA" id="ARBA00007650"/>
    </source>
</evidence>
<dbReference type="Pfam" id="PF21090">
    <property type="entry name" value="P-loop_SecA"/>
    <property type="match status" value="1"/>
</dbReference>
<dbReference type="InterPro" id="IPR011115">
    <property type="entry name" value="SecA_DEAD"/>
</dbReference>
<comment type="subunit">
    <text evidence="15">Monomer and homodimer. Part of the essential Sec protein translocation apparatus which comprises SecA, SecYEG and auxiliary proteins SecDF. Other proteins may also be involved.</text>
</comment>
<dbReference type="PRINTS" id="PR00906">
    <property type="entry name" value="SECA"/>
</dbReference>
<keyword evidence="20" id="KW-1185">Reference proteome</keyword>
<accession>A0ABT2EQT9</accession>
<comment type="similarity">
    <text evidence="3 15">Belongs to the SecA family.</text>
</comment>
<comment type="subcellular location">
    <subcellularLocation>
        <location evidence="15">Cell membrane</location>
        <topology evidence="15">Peripheral membrane protein</topology>
        <orientation evidence="15">Cytoplasmic side</orientation>
    </subcellularLocation>
    <subcellularLocation>
        <location evidence="15">Cytoplasm</location>
    </subcellularLocation>
    <subcellularLocation>
        <location evidence="2">Membrane</location>
        <topology evidence="2">Peripheral membrane protein</topology>
    </subcellularLocation>
    <text evidence="15">Distribution is 50-50.</text>
</comment>
<evidence type="ECO:0000256" key="16">
    <source>
        <dbReference type="SAM" id="MobiDB-lite"/>
    </source>
</evidence>
<protein>
    <recommendedName>
        <fullName evidence="15">Protein translocase subunit SecA</fullName>
        <ecNumber evidence="15">7.4.2.8</ecNumber>
    </recommendedName>
</protein>
<evidence type="ECO:0000313" key="20">
    <source>
        <dbReference type="Proteomes" id="UP001204798"/>
    </source>
</evidence>
<evidence type="ECO:0000256" key="12">
    <source>
        <dbReference type="ARBA" id="ARBA00022967"/>
    </source>
</evidence>
<evidence type="ECO:0000256" key="11">
    <source>
        <dbReference type="ARBA" id="ARBA00022927"/>
    </source>
</evidence>
<dbReference type="PANTHER" id="PTHR30612">
    <property type="entry name" value="SECA INNER MEMBRANE COMPONENT OF SEC PROTEIN SECRETION SYSTEM"/>
    <property type="match status" value="1"/>
</dbReference>
<dbReference type="SUPFAM" id="SSF81886">
    <property type="entry name" value="Helical scaffold and wing domains of SecA"/>
    <property type="match status" value="1"/>
</dbReference>
<evidence type="ECO:0000256" key="14">
    <source>
        <dbReference type="ARBA" id="ARBA00023136"/>
    </source>
</evidence>
<evidence type="ECO:0000256" key="6">
    <source>
        <dbReference type="ARBA" id="ARBA00022490"/>
    </source>
</evidence>
<evidence type="ECO:0000256" key="13">
    <source>
        <dbReference type="ARBA" id="ARBA00023010"/>
    </source>
</evidence>
<dbReference type="PANTHER" id="PTHR30612:SF0">
    <property type="entry name" value="CHLOROPLAST PROTEIN-TRANSPORTING ATPASE"/>
    <property type="match status" value="1"/>
</dbReference>
<dbReference type="SMART" id="SM00958">
    <property type="entry name" value="SecA_PP_bind"/>
    <property type="match status" value="1"/>
</dbReference>
<feature type="compositionally biased region" description="Gly residues" evidence="16">
    <location>
        <begin position="981"/>
        <end position="991"/>
    </location>
</feature>
<feature type="compositionally biased region" description="Basic residues" evidence="16">
    <location>
        <begin position="994"/>
        <end position="1008"/>
    </location>
</feature>
<comment type="function">
    <text evidence="15">Part of the Sec protein translocase complex. Interacts with the SecYEG preprotein conducting channel. Has a central role in coupling the hydrolysis of ATP to the transfer of proteins into and across the cell membrane, serving as an ATP-driven molecular motor driving the stepwise translocation of polypeptide chains across the membrane.</text>
</comment>
<dbReference type="Gene3D" id="3.40.50.300">
    <property type="entry name" value="P-loop containing nucleotide triphosphate hydrolases"/>
    <property type="match status" value="3"/>
</dbReference>
<feature type="domain" description="SecA family profile" evidence="18">
    <location>
        <begin position="16"/>
        <end position="750"/>
    </location>
</feature>
<evidence type="ECO:0000256" key="4">
    <source>
        <dbReference type="ARBA" id="ARBA00022448"/>
    </source>
</evidence>
<dbReference type="PROSITE" id="PS51192">
    <property type="entry name" value="HELICASE_ATP_BIND_1"/>
    <property type="match status" value="1"/>
</dbReference>
<keyword evidence="13 15" id="KW-0811">Translocation</keyword>
<dbReference type="EC" id="7.4.2.8" evidence="15"/>
<dbReference type="InterPro" id="IPR027417">
    <property type="entry name" value="P-loop_NTPase"/>
</dbReference>
<evidence type="ECO:0000256" key="9">
    <source>
        <dbReference type="ARBA" id="ARBA00022833"/>
    </source>
</evidence>
<keyword evidence="7" id="KW-0479">Metal-binding</keyword>
<feature type="binding site" evidence="15">
    <location>
        <position position="644"/>
    </location>
    <ligand>
        <name>ATP</name>
        <dbReference type="ChEBI" id="CHEBI:30616"/>
    </ligand>
</feature>
<evidence type="ECO:0000256" key="15">
    <source>
        <dbReference type="HAMAP-Rule" id="MF_01382"/>
    </source>
</evidence>
<keyword evidence="11 15" id="KW-0653">Protein transport</keyword>
<comment type="catalytic activity">
    <reaction evidence="15">
        <text>ATP + H2O + cellular proteinSide 1 = ADP + phosphate + cellular proteinSide 2.</text>
        <dbReference type="EC" id="7.4.2.8"/>
    </reaction>
</comment>
<dbReference type="InterPro" id="IPR014018">
    <property type="entry name" value="SecA_motor_DEAD"/>
</dbReference>
<comment type="caution">
    <text evidence="19">The sequence shown here is derived from an EMBL/GenBank/DDBJ whole genome shotgun (WGS) entry which is preliminary data.</text>
</comment>
<dbReference type="HAMAP" id="MF_01382">
    <property type="entry name" value="SecA"/>
    <property type="match status" value="1"/>
</dbReference>
<evidence type="ECO:0000256" key="2">
    <source>
        <dbReference type="ARBA" id="ARBA00004170"/>
    </source>
</evidence>
<evidence type="ECO:0000259" key="17">
    <source>
        <dbReference type="PROSITE" id="PS51192"/>
    </source>
</evidence>
<keyword evidence="14 15" id="KW-0472">Membrane</keyword>
<dbReference type="RefSeq" id="WP_259099010.1">
    <property type="nucleotide sequence ID" value="NZ_CP130454.1"/>
</dbReference>
<evidence type="ECO:0000256" key="7">
    <source>
        <dbReference type="ARBA" id="ARBA00022723"/>
    </source>
</evidence>
<dbReference type="Pfam" id="PF01043">
    <property type="entry name" value="SecA_PP_bind"/>
    <property type="match status" value="1"/>
</dbReference>
<dbReference type="SUPFAM" id="SSF81767">
    <property type="entry name" value="Pre-protein crosslinking domain of SecA"/>
    <property type="match status" value="1"/>
</dbReference>
<keyword evidence="6 15" id="KW-0963">Cytoplasm</keyword>
<comment type="cofactor">
    <cofactor evidence="1">
        <name>Zn(2+)</name>
        <dbReference type="ChEBI" id="CHEBI:29105"/>
    </cofactor>
</comment>
<keyword evidence="12 15" id="KW-1278">Translocase</keyword>
<keyword evidence="5 15" id="KW-1003">Cell membrane</keyword>
<dbReference type="Gene3D" id="1.10.3060.10">
    <property type="entry name" value="Helical scaffold and wing domains of SecA"/>
    <property type="match status" value="1"/>
</dbReference>
<dbReference type="Pfam" id="PF07517">
    <property type="entry name" value="SecA_DEAD"/>
    <property type="match status" value="1"/>
</dbReference>
<keyword evidence="8 15" id="KW-0547">Nucleotide-binding</keyword>
<name>A0ABT2EQT9_9BACT</name>
<keyword evidence="4 15" id="KW-0813">Transport</keyword>
<evidence type="ECO:0000259" key="18">
    <source>
        <dbReference type="PROSITE" id="PS51196"/>
    </source>
</evidence>
<dbReference type="InterPro" id="IPR011130">
    <property type="entry name" value="SecA_preprotein_X-link_dom"/>
</dbReference>
<dbReference type="Pfam" id="PF02810">
    <property type="entry name" value="SEC-C"/>
    <property type="match status" value="1"/>
</dbReference>
<dbReference type="Proteomes" id="UP001204798">
    <property type="component" value="Unassembled WGS sequence"/>
</dbReference>
<proteinExistence type="inferred from homology"/>
<feature type="binding site" evidence="15">
    <location>
        <begin position="161"/>
        <end position="165"/>
    </location>
    <ligand>
        <name>ATP</name>
        <dbReference type="ChEBI" id="CHEBI:30616"/>
    </ligand>
</feature>
<dbReference type="Gene3D" id="3.90.1440.10">
    <property type="entry name" value="SecA, preprotein cross-linking domain"/>
    <property type="match status" value="1"/>
</dbReference>
<sequence>MLDFKDMDWWDFVSKILRPVLKWFDPNEWQVRRLWRRIQAINALEPEVQKWRDEDFPRKTEEFRQRLQAYTAEIRAQYEAKLREYRACKEPEERFRLEEEVAKLDLAVKRREQEFLNSILPLAFAMVREAGRRTVKMRHFDVQLMGGIVLHEGKIAEMKTGEGKTLVATLPVYLNALTGRGVHVVTVNDYLAKRDAEWMGPIYEYLGLTVGYIQHFMETPERKRMYACDVTYVTNSELGFDYLRDNLVHSLDEVVLREMFYAIVDEVDSILIDEARTPHIIGGMVEKPTDIIEKADRIVRQLRRDVDFTVEEKHRTVALTDEGVRRVEQLWGISNLSAPENFAIYHAIMNALKAHHLFKRDVHYVVKDNEVIIVDEFTGRLQWGRRWSDGLHQAVEAKEGIPIKQEMQTIATITLQNFFRMYFKLAGMTGTAKTEEQEFVKIYGMPVIVIPTHKPMIRKDYPDVVYKTQEQKYRGVVREILQLYAIQRPVLVGTRSIEVNELISERLSPHYLQALALCTLVLDRAWTMHNQKQLTREELDQIRQLVNTRLEELEIGRVRQIARGLGLDPDPLHPANLRRFAELIKIPEEHMDKAMARLEEALKDGVPHNVLNAKHHEREAQIIAEAGRLGKVTVATNMAGRGVDIILGGKPDPENAPEELCDDPDCDVEFVHNKEYHAVKALGGLHVLGTERHEARRIDNQLRGRSGRQGDPGSSRFYVSLEDELWRLYGDKGLSEHPWLKNWPEEEPIISRVVSKSIEIAQKRVEGHNFEIRRHVLQYDDVLNIQREIVYATRRKILEGVDMRANILDFARKTIENYAEIYLPDTLPPDQWDYEGLLNTLNPFLPVGFFFRPEDLQGLPKHEIVERLYNACVNYYEEKEERLGEEWMREWERRVLLWVIDQKWMEQLADMDYLREHIHLRAYAQQDPLVEYRREAYEMFQAMLQRVREETLRWVFYAEPFVEETAATQQVRVHVVSEVSGGDGGDSGGGTATRTRRATKQKPVKTARKVGPNDPCPCGSGKKYKKCCMLKERQ</sequence>
<dbReference type="InterPro" id="IPR036266">
    <property type="entry name" value="SecA_Wing/Scaffold_sf"/>
</dbReference>
<dbReference type="InterPro" id="IPR004027">
    <property type="entry name" value="SEC_C_motif"/>
</dbReference>
<dbReference type="PROSITE" id="PS51196">
    <property type="entry name" value="SECA_MOTOR_DEAD"/>
    <property type="match status" value="1"/>
</dbReference>
<dbReference type="PROSITE" id="PS01312">
    <property type="entry name" value="SECA"/>
    <property type="match status" value="1"/>
</dbReference>
<evidence type="ECO:0000256" key="1">
    <source>
        <dbReference type="ARBA" id="ARBA00001947"/>
    </source>
</evidence>